<protein>
    <submittedName>
        <fullName evidence="3">Pimeloyl-ACP methyl ester carboxylesterase</fullName>
    </submittedName>
</protein>
<accession>A0A4R7D2W1</accession>
<dbReference type="RefSeq" id="WP_133672952.1">
    <property type="nucleotide sequence ID" value="NZ_SNZW01000014.1"/>
</dbReference>
<dbReference type="InterPro" id="IPR050266">
    <property type="entry name" value="AB_hydrolase_sf"/>
</dbReference>
<reference evidence="3 4" key="1">
    <citation type="submission" date="2019-03" db="EMBL/GenBank/DDBJ databases">
        <title>Genomic Encyclopedia of Type Strains, Phase III (KMG-III): the genomes of soil and plant-associated and newly described type strains.</title>
        <authorList>
            <person name="Whitman W."/>
        </authorList>
    </citation>
    <scope>NUCLEOTIDE SEQUENCE [LARGE SCALE GENOMIC DNA]</scope>
    <source>
        <strain evidence="3 4">CECT 8455</strain>
    </source>
</reference>
<dbReference type="InterPro" id="IPR000073">
    <property type="entry name" value="AB_hydrolase_1"/>
</dbReference>
<feature type="domain" description="AB hydrolase-1" evidence="2">
    <location>
        <begin position="44"/>
        <end position="145"/>
    </location>
</feature>
<dbReference type="InterPro" id="IPR029058">
    <property type="entry name" value="AB_hydrolase_fold"/>
</dbReference>
<dbReference type="AlphaFoldDB" id="A0A4R7D2W1"/>
<dbReference type="Proteomes" id="UP000295274">
    <property type="component" value="Unassembled WGS sequence"/>
</dbReference>
<evidence type="ECO:0000313" key="4">
    <source>
        <dbReference type="Proteomes" id="UP000295274"/>
    </source>
</evidence>
<comment type="caution">
    <text evidence="3">The sequence shown here is derived from an EMBL/GenBank/DDBJ whole genome shotgun (WGS) entry which is preliminary data.</text>
</comment>
<dbReference type="SUPFAM" id="SSF53474">
    <property type="entry name" value="alpha/beta-Hydrolases"/>
    <property type="match status" value="1"/>
</dbReference>
<feature type="chain" id="PRO_5020417445" evidence="1">
    <location>
        <begin position="22"/>
        <end position="262"/>
    </location>
</feature>
<proteinExistence type="predicted"/>
<dbReference type="EMBL" id="SNZW01000014">
    <property type="protein sequence ID" value="TDS15343.1"/>
    <property type="molecule type" value="Genomic_DNA"/>
</dbReference>
<dbReference type="OrthoDB" id="9780932at2"/>
<sequence>MSSKNVLFCLLLIAFSQAVISQSNKLKSFDGVQIAYTDEGSGEAILLLHGFINSKKSWGKTALKKDLLNAGYRVIIPDLRGNGDSDKPQNEEEYQDNAEVKDVVLLMNHLNIEKYKAVGYSRGSIVLAKLLTKDDRIAKAVLGGMGIDFTNADWDRRIMFAKAFDGDVNEMTKGAVDYAKSIHADLRSLHLQQKFQPVTSISELNKIEIDVLVICGDQDSDNGNAEELSKTFKNGSLKIVPGDHNGTYKTVGFSLSVLQFLD</sequence>
<dbReference type="PANTHER" id="PTHR43798">
    <property type="entry name" value="MONOACYLGLYCEROL LIPASE"/>
    <property type="match status" value="1"/>
</dbReference>
<organism evidence="3 4">
    <name type="scientific">Maribacter caenipelagi</name>
    <dbReference type="NCBI Taxonomy" id="1447781"/>
    <lineage>
        <taxon>Bacteria</taxon>
        <taxon>Pseudomonadati</taxon>
        <taxon>Bacteroidota</taxon>
        <taxon>Flavobacteriia</taxon>
        <taxon>Flavobacteriales</taxon>
        <taxon>Flavobacteriaceae</taxon>
        <taxon>Maribacter</taxon>
    </lineage>
</organism>
<evidence type="ECO:0000313" key="3">
    <source>
        <dbReference type="EMBL" id="TDS15343.1"/>
    </source>
</evidence>
<feature type="signal peptide" evidence="1">
    <location>
        <begin position="1"/>
        <end position="21"/>
    </location>
</feature>
<keyword evidence="4" id="KW-1185">Reference proteome</keyword>
<dbReference type="Pfam" id="PF00561">
    <property type="entry name" value="Abhydrolase_1"/>
    <property type="match status" value="1"/>
</dbReference>
<keyword evidence="1" id="KW-0732">Signal</keyword>
<evidence type="ECO:0000259" key="2">
    <source>
        <dbReference type="Pfam" id="PF00561"/>
    </source>
</evidence>
<evidence type="ECO:0000256" key="1">
    <source>
        <dbReference type="SAM" id="SignalP"/>
    </source>
</evidence>
<dbReference type="Gene3D" id="3.40.50.1820">
    <property type="entry name" value="alpha/beta hydrolase"/>
    <property type="match status" value="1"/>
</dbReference>
<name>A0A4R7D2W1_9FLAO</name>
<gene>
    <name evidence="3" type="ORF">DFQ03_1984</name>
</gene>